<organism evidence="1 2">
    <name type="scientific">Aureimonas phyllosphaerae</name>
    <dbReference type="NCBI Taxonomy" id="1166078"/>
    <lineage>
        <taxon>Bacteria</taxon>
        <taxon>Pseudomonadati</taxon>
        <taxon>Pseudomonadota</taxon>
        <taxon>Alphaproteobacteria</taxon>
        <taxon>Hyphomicrobiales</taxon>
        <taxon>Aurantimonadaceae</taxon>
        <taxon>Aureimonas</taxon>
    </lineage>
</organism>
<reference evidence="1 2" key="1">
    <citation type="submission" date="2020-08" db="EMBL/GenBank/DDBJ databases">
        <title>Genomic Encyclopedia of Type Strains, Phase IV (KMG-IV): sequencing the most valuable type-strain genomes for metagenomic binning, comparative biology and taxonomic classification.</title>
        <authorList>
            <person name="Goeker M."/>
        </authorList>
    </citation>
    <scope>NUCLEOTIDE SEQUENCE [LARGE SCALE GENOMIC DNA]</scope>
    <source>
        <strain evidence="1 2">DSM 25024</strain>
    </source>
</reference>
<proteinExistence type="predicted"/>
<accession>A0A7W6FX30</accession>
<dbReference type="RefSeq" id="WP_090964610.1">
    <property type="nucleotide sequence ID" value="NZ_FOOA01000014.1"/>
</dbReference>
<dbReference type="Gene3D" id="2.10.10.20">
    <property type="entry name" value="Carbohydrate-binding module superfamily 5/12"/>
    <property type="match status" value="1"/>
</dbReference>
<keyword evidence="2" id="KW-1185">Reference proteome</keyword>
<dbReference type="OrthoDB" id="7916816at2"/>
<protein>
    <submittedName>
        <fullName evidence="1">Uncharacterized protein</fullName>
    </submittedName>
</protein>
<name>A0A7W6FX30_9HYPH</name>
<gene>
    <name evidence="1" type="ORF">GGR05_003835</name>
</gene>
<evidence type="ECO:0000313" key="2">
    <source>
        <dbReference type="Proteomes" id="UP000531216"/>
    </source>
</evidence>
<dbReference type="AlphaFoldDB" id="A0A7W6FX30"/>
<dbReference type="EMBL" id="JACIDO010000011">
    <property type="protein sequence ID" value="MBB3937667.1"/>
    <property type="molecule type" value="Genomic_DNA"/>
</dbReference>
<comment type="caution">
    <text evidence="1">The sequence shown here is derived from an EMBL/GenBank/DDBJ whole genome shotgun (WGS) entry which is preliminary data.</text>
</comment>
<dbReference type="Proteomes" id="UP000531216">
    <property type="component" value="Unassembled WGS sequence"/>
</dbReference>
<evidence type="ECO:0000313" key="1">
    <source>
        <dbReference type="EMBL" id="MBB3937667.1"/>
    </source>
</evidence>
<sequence length="368" mass="38499">MSLTTDQEDAAGRLDLVNDSPFDEINNPYGLSRGGNSRGVFVRALRDFVTLVRAAVGFADTATTQASSASASANAAAGSATQAAASAERFQGTSTSNVTPGLGSRTFFTQTNKAFTIGTNLLIQSRGQIASWMFGKATAYNSATGSLTVSVEAVGAATARTDWDILVTGARGIVGPDSWASPVAWDTGVTYSAVPPRSTVTYDGETYVATVTHTSGATFNAANWIKIAARGTQLTKATGTDLRALTDDAVYLTPKVMADAMKFFNTGAGTTITPDFGEAFNRVYVMSLNGTLGQPLNMKDGEPIVLYFLQDATGGRTLSFNATYHKFAGGIVPTLSTAPSAVDRLSGICRQRGGGLVVEWGSLERDLK</sequence>